<comment type="caution">
    <text evidence="8">The sequence shown here is derived from an EMBL/GenBank/DDBJ whole genome shotgun (WGS) entry which is preliminary data.</text>
</comment>
<evidence type="ECO:0000256" key="5">
    <source>
        <dbReference type="PROSITE-ProRule" id="PRU00169"/>
    </source>
</evidence>
<dbReference type="EMBL" id="VMBG01000001">
    <property type="protein sequence ID" value="TSJ79520.1"/>
    <property type="molecule type" value="Genomic_DNA"/>
</dbReference>
<keyword evidence="9" id="KW-1185">Reference proteome</keyword>
<dbReference type="SUPFAM" id="SSF52172">
    <property type="entry name" value="CheY-like"/>
    <property type="match status" value="1"/>
</dbReference>
<feature type="domain" description="HTH luxR-type" evidence="6">
    <location>
        <begin position="150"/>
        <end position="215"/>
    </location>
</feature>
<dbReference type="InterPro" id="IPR016032">
    <property type="entry name" value="Sig_transdc_resp-reg_C-effctor"/>
</dbReference>
<evidence type="ECO:0000259" key="7">
    <source>
        <dbReference type="PROSITE" id="PS50110"/>
    </source>
</evidence>
<sequence length="226" mass="24428">MKSLITILLADDHVIVRQGLCGLLKADDSFKILAEARNGREAVQMAAALNPDVIVMDIAMPILNGLEATRQILAANPAAKVIILSAHSDEAYIERMSTAGVVGFLEKQTSAEIFTKAIKEVAKGRTFFSPSITRRMAITANALRDRDGLLKTNPSRLTSRECEVLQLVAEGAANKQIAATLGISIKTVEKHRQNLMEKLGIHHTAGLTRYAISTGVIESSVQLTII</sequence>
<evidence type="ECO:0000256" key="1">
    <source>
        <dbReference type="ARBA" id="ARBA00022553"/>
    </source>
</evidence>
<dbReference type="SMART" id="SM00448">
    <property type="entry name" value="REC"/>
    <property type="match status" value="1"/>
</dbReference>
<dbReference type="SMART" id="SM00421">
    <property type="entry name" value="HTH_LUXR"/>
    <property type="match status" value="1"/>
</dbReference>
<dbReference type="InterPro" id="IPR011006">
    <property type="entry name" value="CheY-like_superfamily"/>
</dbReference>
<dbReference type="InterPro" id="IPR001789">
    <property type="entry name" value="Sig_transdc_resp-reg_receiver"/>
</dbReference>
<dbReference type="RefSeq" id="WP_144230061.1">
    <property type="nucleotide sequence ID" value="NZ_CBCRVV010000015.1"/>
</dbReference>
<dbReference type="Pfam" id="PF00196">
    <property type="entry name" value="GerE"/>
    <property type="match status" value="1"/>
</dbReference>
<dbReference type="Proteomes" id="UP000315648">
    <property type="component" value="Unassembled WGS sequence"/>
</dbReference>
<reference evidence="8 9" key="1">
    <citation type="submission" date="2019-07" db="EMBL/GenBank/DDBJ databases">
        <title>Description of 53C-WASEF.</title>
        <authorList>
            <person name="Pitt A."/>
            <person name="Hahn M.W."/>
        </authorList>
    </citation>
    <scope>NUCLEOTIDE SEQUENCE [LARGE SCALE GENOMIC DNA]</scope>
    <source>
        <strain evidence="8 9">53C-WASEF</strain>
    </source>
</reference>
<dbReference type="InterPro" id="IPR000792">
    <property type="entry name" value="Tscrpt_reg_LuxR_C"/>
</dbReference>
<evidence type="ECO:0000313" key="9">
    <source>
        <dbReference type="Proteomes" id="UP000315648"/>
    </source>
</evidence>
<dbReference type="SUPFAM" id="SSF46894">
    <property type="entry name" value="C-terminal effector domain of the bipartite response regulators"/>
    <property type="match status" value="1"/>
</dbReference>
<dbReference type="GO" id="GO:0003677">
    <property type="term" value="F:DNA binding"/>
    <property type="evidence" value="ECO:0007669"/>
    <property type="project" value="UniProtKB-KW"/>
</dbReference>
<dbReference type="PROSITE" id="PS00622">
    <property type="entry name" value="HTH_LUXR_1"/>
    <property type="match status" value="1"/>
</dbReference>
<name>A0A556QSA5_9BACT</name>
<dbReference type="InterPro" id="IPR039420">
    <property type="entry name" value="WalR-like"/>
</dbReference>
<dbReference type="Gene3D" id="3.40.50.2300">
    <property type="match status" value="1"/>
</dbReference>
<dbReference type="PROSITE" id="PS50110">
    <property type="entry name" value="RESPONSE_REGULATORY"/>
    <property type="match status" value="1"/>
</dbReference>
<evidence type="ECO:0000256" key="4">
    <source>
        <dbReference type="ARBA" id="ARBA00023163"/>
    </source>
</evidence>
<feature type="modified residue" description="4-aspartylphosphate" evidence="5">
    <location>
        <position position="57"/>
    </location>
</feature>
<accession>A0A556QSA5</accession>
<dbReference type="PANTHER" id="PTHR43214:SF41">
    <property type="entry name" value="NITRATE_NITRITE RESPONSE REGULATOR PROTEIN NARP"/>
    <property type="match status" value="1"/>
</dbReference>
<dbReference type="GO" id="GO:0000160">
    <property type="term" value="P:phosphorelay signal transduction system"/>
    <property type="evidence" value="ECO:0007669"/>
    <property type="project" value="InterPro"/>
</dbReference>
<keyword evidence="4" id="KW-0804">Transcription</keyword>
<evidence type="ECO:0000259" key="6">
    <source>
        <dbReference type="PROSITE" id="PS50043"/>
    </source>
</evidence>
<organism evidence="8 9">
    <name type="scientific">Rariglobus hedericola</name>
    <dbReference type="NCBI Taxonomy" id="2597822"/>
    <lineage>
        <taxon>Bacteria</taxon>
        <taxon>Pseudomonadati</taxon>
        <taxon>Verrucomicrobiota</taxon>
        <taxon>Opitutia</taxon>
        <taxon>Opitutales</taxon>
        <taxon>Opitutaceae</taxon>
        <taxon>Rariglobus</taxon>
    </lineage>
</organism>
<dbReference type="CDD" id="cd17535">
    <property type="entry name" value="REC_NarL-like"/>
    <property type="match status" value="1"/>
</dbReference>
<dbReference type="Pfam" id="PF00072">
    <property type="entry name" value="Response_reg"/>
    <property type="match status" value="1"/>
</dbReference>
<keyword evidence="3" id="KW-0238">DNA-binding</keyword>
<keyword evidence="1 5" id="KW-0597">Phosphoprotein</keyword>
<evidence type="ECO:0000256" key="2">
    <source>
        <dbReference type="ARBA" id="ARBA00023015"/>
    </source>
</evidence>
<dbReference type="PRINTS" id="PR00038">
    <property type="entry name" value="HTHLUXR"/>
</dbReference>
<feature type="domain" description="Response regulatory" evidence="7">
    <location>
        <begin position="6"/>
        <end position="122"/>
    </location>
</feature>
<keyword evidence="2" id="KW-0805">Transcription regulation</keyword>
<evidence type="ECO:0000313" key="8">
    <source>
        <dbReference type="EMBL" id="TSJ79520.1"/>
    </source>
</evidence>
<dbReference type="OrthoDB" id="9779069at2"/>
<dbReference type="GO" id="GO:0006355">
    <property type="term" value="P:regulation of DNA-templated transcription"/>
    <property type="evidence" value="ECO:0007669"/>
    <property type="project" value="InterPro"/>
</dbReference>
<dbReference type="InterPro" id="IPR058245">
    <property type="entry name" value="NreC/VraR/RcsB-like_REC"/>
</dbReference>
<proteinExistence type="predicted"/>
<dbReference type="AlphaFoldDB" id="A0A556QSA5"/>
<protein>
    <submittedName>
        <fullName evidence="8">Response regulator transcription factor</fullName>
    </submittedName>
</protein>
<gene>
    <name evidence="8" type="ORF">FPL22_09605</name>
</gene>
<evidence type="ECO:0000256" key="3">
    <source>
        <dbReference type="ARBA" id="ARBA00023125"/>
    </source>
</evidence>
<dbReference type="PROSITE" id="PS50043">
    <property type="entry name" value="HTH_LUXR_2"/>
    <property type="match status" value="1"/>
</dbReference>
<dbReference type="PANTHER" id="PTHR43214">
    <property type="entry name" value="TWO-COMPONENT RESPONSE REGULATOR"/>
    <property type="match status" value="1"/>
</dbReference>
<dbReference type="CDD" id="cd06170">
    <property type="entry name" value="LuxR_C_like"/>
    <property type="match status" value="1"/>
</dbReference>